<name>A0AAV1FTA9_XYRNO</name>
<protein>
    <submittedName>
        <fullName evidence="2">Uncharacterized protein</fullName>
    </submittedName>
</protein>
<gene>
    <name evidence="2" type="ORF">XNOV1_A014956</name>
</gene>
<keyword evidence="3" id="KW-1185">Reference proteome</keyword>
<reference evidence="2" key="1">
    <citation type="submission" date="2023-08" db="EMBL/GenBank/DDBJ databases">
        <authorList>
            <person name="Alioto T."/>
            <person name="Alioto T."/>
            <person name="Gomez Garrido J."/>
        </authorList>
    </citation>
    <scope>NUCLEOTIDE SEQUENCE</scope>
</reference>
<evidence type="ECO:0000256" key="1">
    <source>
        <dbReference type="SAM" id="MobiDB-lite"/>
    </source>
</evidence>
<accession>A0AAV1FTA9</accession>
<evidence type="ECO:0000313" key="2">
    <source>
        <dbReference type="EMBL" id="CAJ1063467.1"/>
    </source>
</evidence>
<sequence>MTAPRDKLTASRLSGLSSPLLHVELHPATNELVSPTVTDSMRVRAHRLISREAKSSAEKQNVKSVAFLGRIHHVPQCVPVLTEKGLVNRTKGGEKRRWCGRRHVRYKSRKQQQQQQQRVRPV</sequence>
<organism evidence="2 3">
    <name type="scientific">Xyrichtys novacula</name>
    <name type="common">Pearly razorfish</name>
    <name type="synonym">Hemipteronotus novacula</name>
    <dbReference type="NCBI Taxonomy" id="13765"/>
    <lineage>
        <taxon>Eukaryota</taxon>
        <taxon>Metazoa</taxon>
        <taxon>Chordata</taxon>
        <taxon>Craniata</taxon>
        <taxon>Vertebrata</taxon>
        <taxon>Euteleostomi</taxon>
        <taxon>Actinopterygii</taxon>
        <taxon>Neopterygii</taxon>
        <taxon>Teleostei</taxon>
        <taxon>Neoteleostei</taxon>
        <taxon>Acanthomorphata</taxon>
        <taxon>Eupercaria</taxon>
        <taxon>Labriformes</taxon>
        <taxon>Labridae</taxon>
        <taxon>Xyrichtys</taxon>
    </lineage>
</organism>
<dbReference type="AlphaFoldDB" id="A0AAV1FTA9"/>
<dbReference type="Proteomes" id="UP001178508">
    <property type="component" value="Chromosome 9"/>
</dbReference>
<feature type="compositionally biased region" description="Basic residues" evidence="1">
    <location>
        <begin position="98"/>
        <end position="110"/>
    </location>
</feature>
<feature type="region of interest" description="Disordered" evidence="1">
    <location>
        <begin position="90"/>
        <end position="122"/>
    </location>
</feature>
<proteinExistence type="predicted"/>
<evidence type="ECO:0000313" key="3">
    <source>
        <dbReference type="Proteomes" id="UP001178508"/>
    </source>
</evidence>
<dbReference type="EMBL" id="OY660872">
    <property type="protein sequence ID" value="CAJ1063467.1"/>
    <property type="molecule type" value="Genomic_DNA"/>
</dbReference>
<feature type="compositionally biased region" description="Low complexity" evidence="1">
    <location>
        <begin position="111"/>
        <end position="122"/>
    </location>
</feature>